<evidence type="ECO:0008006" key="3">
    <source>
        <dbReference type="Google" id="ProtNLM"/>
    </source>
</evidence>
<dbReference type="EMBL" id="JABBVZ010000122">
    <property type="protein sequence ID" value="NMP24557.1"/>
    <property type="molecule type" value="Genomic_DNA"/>
</dbReference>
<evidence type="ECO:0000313" key="2">
    <source>
        <dbReference type="Proteomes" id="UP000533476"/>
    </source>
</evidence>
<reference evidence="1 2" key="1">
    <citation type="submission" date="2020-04" db="EMBL/GenBank/DDBJ databases">
        <authorList>
            <person name="Zhang R."/>
            <person name="Schippers A."/>
        </authorList>
    </citation>
    <scope>NUCLEOTIDE SEQUENCE [LARGE SCALE GENOMIC DNA]</scope>
    <source>
        <strain evidence="1 2">DSM 109850</strain>
    </source>
</reference>
<dbReference type="Proteomes" id="UP000533476">
    <property type="component" value="Unassembled WGS sequence"/>
</dbReference>
<dbReference type="RefSeq" id="WP_169102767.1">
    <property type="nucleotide sequence ID" value="NZ_JABBVZ010000122.1"/>
</dbReference>
<organism evidence="1 2">
    <name type="scientific">Sulfobacillus harzensis</name>
    <dbReference type="NCBI Taxonomy" id="2729629"/>
    <lineage>
        <taxon>Bacteria</taxon>
        <taxon>Bacillati</taxon>
        <taxon>Bacillota</taxon>
        <taxon>Clostridia</taxon>
        <taxon>Eubacteriales</taxon>
        <taxon>Clostridiales Family XVII. Incertae Sedis</taxon>
        <taxon>Sulfobacillus</taxon>
    </lineage>
</organism>
<proteinExistence type="predicted"/>
<sequence>MMGMMGEAFGASGLFGAGVTLAVAAVGLAIGARVRESTRRVSPTSSASSSLEALKLRLVRGEIDPDTYEEIRAHLSD</sequence>
<name>A0A7Y0Q4F0_9FIRM</name>
<gene>
    <name evidence="1" type="ORF">HIJ39_19770</name>
</gene>
<accession>A0A7Y0Q4F0</accession>
<protein>
    <recommendedName>
        <fullName evidence="3">SHOCT domain-containing protein</fullName>
    </recommendedName>
</protein>
<keyword evidence="2" id="KW-1185">Reference proteome</keyword>
<evidence type="ECO:0000313" key="1">
    <source>
        <dbReference type="EMBL" id="NMP24557.1"/>
    </source>
</evidence>
<dbReference type="AlphaFoldDB" id="A0A7Y0Q4F0"/>
<comment type="caution">
    <text evidence="1">The sequence shown here is derived from an EMBL/GenBank/DDBJ whole genome shotgun (WGS) entry which is preliminary data.</text>
</comment>